<dbReference type="Proteomes" id="UP000740883">
    <property type="component" value="Unassembled WGS sequence"/>
</dbReference>
<keyword evidence="4" id="KW-0540">Nuclease</keyword>
<dbReference type="PROSITE" id="PS50878">
    <property type="entry name" value="RT_POL"/>
    <property type="match status" value="1"/>
</dbReference>
<evidence type="ECO:0000313" key="10">
    <source>
        <dbReference type="EMBL" id="KAF9756187.1"/>
    </source>
</evidence>
<comment type="caution">
    <text evidence="10">The sequence shown here is derived from an EMBL/GenBank/DDBJ whole genome shotgun (WGS) entry which is preliminary data.</text>
</comment>
<dbReference type="PANTHER" id="PTHR37984:SF5">
    <property type="entry name" value="PROTEIN NYNRIN-LIKE"/>
    <property type="match status" value="1"/>
</dbReference>
<evidence type="ECO:0000256" key="6">
    <source>
        <dbReference type="ARBA" id="ARBA00022801"/>
    </source>
</evidence>
<keyword evidence="2" id="KW-0808">Transferase</keyword>
<dbReference type="PROSITE" id="PS50994">
    <property type="entry name" value="INTEGRASE"/>
    <property type="match status" value="1"/>
</dbReference>
<dbReference type="Gene3D" id="3.30.70.270">
    <property type="match status" value="2"/>
</dbReference>
<dbReference type="FunFam" id="3.10.10.10:FF:000007">
    <property type="entry name" value="Retrovirus-related Pol polyprotein from transposon 17.6-like Protein"/>
    <property type="match status" value="1"/>
</dbReference>
<evidence type="ECO:0000256" key="7">
    <source>
        <dbReference type="ARBA" id="ARBA00022918"/>
    </source>
</evidence>
<dbReference type="GO" id="GO:0004519">
    <property type="term" value="F:endonuclease activity"/>
    <property type="evidence" value="ECO:0007669"/>
    <property type="project" value="UniProtKB-KW"/>
</dbReference>
<feature type="domain" description="Integrase catalytic" evidence="9">
    <location>
        <begin position="507"/>
        <end position="665"/>
    </location>
</feature>
<dbReference type="GO" id="GO:0006508">
    <property type="term" value="P:proteolysis"/>
    <property type="evidence" value="ECO:0007669"/>
    <property type="project" value="UniProtKB-KW"/>
</dbReference>
<dbReference type="Pfam" id="PF17917">
    <property type="entry name" value="RT_RNaseH"/>
    <property type="match status" value="1"/>
</dbReference>
<dbReference type="InterPro" id="IPR050951">
    <property type="entry name" value="Retrovirus_Pol_polyprotein"/>
</dbReference>
<dbReference type="Pfam" id="PF17921">
    <property type="entry name" value="Integrase_H2C2"/>
    <property type="match status" value="1"/>
</dbReference>
<dbReference type="FunFam" id="3.10.20.370:FF:000001">
    <property type="entry name" value="Retrovirus-related Pol polyprotein from transposon 17.6-like protein"/>
    <property type="match status" value="1"/>
</dbReference>
<dbReference type="InterPro" id="IPR043502">
    <property type="entry name" value="DNA/RNA_pol_sf"/>
</dbReference>
<evidence type="ECO:0000259" key="8">
    <source>
        <dbReference type="PROSITE" id="PS50878"/>
    </source>
</evidence>
<dbReference type="FunFam" id="3.30.70.270:FF:000020">
    <property type="entry name" value="Transposon Tf2-6 polyprotein-like Protein"/>
    <property type="match status" value="1"/>
</dbReference>
<dbReference type="AlphaFoldDB" id="A0A9P6KXM8"/>
<sequence>DTTLDRPFVERNGRIPVHQEKIIEEEINKNLGLGIIRPSRSPWCSRIVLAPKPDGSWRMCVDFRSLNKITVKDRYTSQRIDEIYDELAGARMFSVLDATSGYYQIAMEERDKEKTAFSYKGKLYEFNRMPFGLCNASATFQRVMDTVFRDENRKFVIPYQDDVIVYSKNHEDHEKHLRIALGKLRAAGICLNLKKCKFFRDEVKILGNIITGGEIKIDPEKTEQIRAYPTPTDIAELRSFLGMVNYCREFITGFADLTKPLYELLAGEKKKSTRKIVLDEKQREAFNTIKDRLCRESARAQPDIDKDFILTTDASDYGIGAVLTQKDRNNKERMVSAFSKKLDKCQRNYSVTDKELLALVKGVERYRHYLLGRPFILKTDHQALTYLWDKKNTTGRLLRWALKLAEYDFKIEYIKGETNIADGFSRIKGDNNVCELREEITEEDRKEILEKYHEYSGHGSVNTMKFMISQRYEWKGMFRDIELFCEACKICIRDGEQRVNSKNRVICAEYPNHLWEVDLMGKTTDDEGPKLIFVAIDHFTKWVETKVIERKTAGEISKAVEELIIRKHGIPTKILSDNGLEFDNKQIRCIGEKYNFEWVFGSPYHHQTTGAVERVIQTIRSRLRRMSDFGRERWIPLVEKATMAYNLSFNRAIGTSPYIFKNGAQMEFQIDKKYGRKAKTYSKQDLIDKRNECFGKYNKDISKGNRLIKRDLKIGDRVLIFRDAVGDKMAEKWWPGYVITDLIGEDAYMVRQINGNLLIRVNKRHIKRDTSFSE</sequence>
<name>A0A9P6KXM8_9MICR</name>
<dbReference type="Gene3D" id="3.30.420.10">
    <property type="entry name" value="Ribonuclease H-like superfamily/Ribonuclease H"/>
    <property type="match status" value="1"/>
</dbReference>
<dbReference type="GO" id="GO:0005634">
    <property type="term" value="C:nucleus"/>
    <property type="evidence" value="ECO:0007669"/>
    <property type="project" value="UniProtKB-ARBA"/>
</dbReference>
<evidence type="ECO:0000256" key="3">
    <source>
        <dbReference type="ARBA" id="ARBA00022695"/>
    </source>
</evidence>
<gene>
    <name evidence="10" type="primary">pol_237</name>
    <name evidence="10" type="ORF">NGRA_3279</name>
</gene>
<keyword evidence="5" id="KW-0255">Endonuclease</keyword>
<dbReference type="OrthoDB" id="2194544at2759"/>
<dbReference type="SUPFAM" id="SSF53098">
    <property type="entry name" value="Ribonuclease H-like"/>
    <property type="match status" value="1"/>
</dbReference>
<evidence type="ECO:0000256" key="4">
    <source>
        <dbReference type="ARBA" id="ARBA00022722"/>
    </source>
</evidence>
<dbReference type="InterPro" id="IPR036397">
    <property type="entry name" value="RNaseH_sf"/>
</dbReference>
<keyword evidence="11" id="KW-1185">Reference proteome</keyword>
<dbReference type="InterPro" id="IPR041373">
    <property type="entry name" value="RT_RNaseH"/>
</dbReference>
<reference evidence="10 11" key="1">
    <citation type="journal article" date="2020" name="Genome Biol. Evol.">
        <title>Comparative genomics of strictly vertically transmitted, feminizing microsporidia endosymbionts of amphipod crustaceans.</title>
        <authorList>
            <person name="Cormier A."/>
            <person name="Chebbi M.A."/>
            <person name="Giraud I."/>
            <person name="Wattier R."/>
            <person name="Teixeira M."/>
            <person name="Gilbert C."/>
            <person name="Rigaud T."/>
            <person name="Cordaux R."/>
        </authorList>
    </citation>
    <scope>NUCLEOTIDE SEQUENCE [LARGE SCALE GENOMIC DNA]</scope>
    <source>
        <strain evidence="10 11">Ou3-Ou53</strain>
    </source>
</reference>
<dbReference type="InterPro" id="IPR000477">
    <property type="entry name" value="RT_dom"/>
</dbReference>
<dbReference type="Gene3D" id="3.10.20.370">
    <property type="match status" value="1"/>
</dbReference>
<dbReference type="Gene3D" id="3.10.10.10">
    <property type="entry name" value="HIV Type 1 Reverse Transcriptase, subunit A, domain 1"/>
    <property type="match status" value="1"/>
</dbReference>
<dbReference type="PANTHER" id="PTHR37984">
    <property type="entry name" value="PROTEIN CBG26694"/>
    <property type="match status" value="1"/>
</dbReference>
<dbReference type="GO" id="GO:0008233">
    <property type="term" value="F:peptidase activity"/>
    <property type="evidence" value="ECO:0007669"/>
    <property type="project" value="UniProtKB-KW"/>
</dbReference>
<dbReference type="CDD" id="cd01647">
    <property type="entry name" value="RT_LTR"/>
    <property type="match status" value="1"/>
</dbReference>
<evidence type="ECO:0000313" key="11">
    <source>
        <dbReference type="Proteomes" id="UP000740883"/>
    </source>
</evidence>
<protein>
    <submittedName>
        <fullName evidence="10">Retrovirus-related Pol polyprotein from transposon</fullName>
    </submittedName>
</protein>
<dbReference type="InterPro" id="IPR043128">
    <property type="entry name" value="Rev_trsase/Diguanyl_cyclase"/>
</dbReference>
<dbReference type="GO" id="GO:0003676">
    <property type="term" value="F:nucleic acid binding"/>
    <property type="evidence" value="ECO:0007669"/>
    <property type="project" value="InterPro"/>
</dbReference>
<keyword evidence="7" id="KW-0695">RNA-directed DNA polymerase</keyword>
<evidence type="ECO:0000256" key="2">
    <source>
        <dbReference type="ARBA" id="ARBA00022679"/>
    </source>
</evidence>
<dbReference type="InterPro" id="IPR012337">
    <property type="entry name" value="RNaseH-like_sf"/>
</dbReference>
<dbReference type="InterPro" id="IPR001584">
    <property type="entry name" value="Integrase_cat-core"/>
</dbReference>
<organism evidence="10 11">
    <name type="scientific">Nosema granulosis</name>
    <dbReference type="NCBI Taxonomy" id="83296"/>
    <lineage>
        <taxon>Eukaryota</taxon>
        <taxon>Fungi</taxon>
        <taxon>Fungi incertae sedis</taxon>
        <taxon>Microsporidia</taxon>
        <taxon>Nosematidae</taxon>
        <taxon>Nosema</taxon>
    </lineage>
</organism>
<dbReference type="SUPFAM" id="SSF56672">
    <property type="entry name" value="DNA/RNA polymerases"/>
    <property type="match status" value="1"/>
</dbReference>
<dbReference type="Pfam" id="PF00665">
    <property type="entry name" value="rve"/>
    <property type="match status" value="1"/>
</dbReference>
<accession>A0A9P6KXM8</accession>
<keyword evidence="3" id="KW-0548">Nucleotidyltransferase</keyword>
<evidence type="ECO:0000256" key="5">
    <source>
        <dbReference type="ARBA" id="ARBA00022759"/>
    </source>
</evidence>
<dbReference type="GO" id="GO:0015074">
    <property type="term" value="P:DNA integration"/>
    <property type="evidence" value="ECO:0007669"/>
    <property type="project" value="InterPro"/>
</dbReference>
<dbReference type="Gene3D" id="1.10.340.70">
    <property type="match status" value="1"/>
</dbReference>
<dbReference type="EMBL" id="SBJO01000762">
    <property type="protein sequence ID" value="KAF9756187.1"/>
    <property type="molecule type" value="Genomic_DNA"/>
</dbReference>
<evidence type="ECO:0000259" key="9">
    <source>
        <dbReference type="PROSITE" id="PS50994"/>
    </source>
</evidence>
<keyword evidence="6" id="KW-0378">Hydrolase</keyword>
<evidence type="ECO:0000256" key="1">
    <source>
        <dbReference type="ARBA" id="ARBA00022670"/>
    </source>
</evidence>
<dbReference type="CDD" id="cd09274">
    <property type="entry name" value="RNase_HI_RT_Ty3"/>
    <property type="match status" value="1"/>
</dbReference>
<keyword evidence="1" id="KW-0645">Protease</keyword>
<dbReference type="Pfam" id="PF00078">
    <property type="entry name" value="RVT_1"/>
    <property type="match status" value="1"/>
</dbReference>
<proteinExistence type="predicted"/>
<dbReference type="InterPro" id="IPR041588">
    <property type="entry name" value="Integrase_H2C2"/>
</dbReference>
<dbReference type="GO" id="GO:0003964">
    <property type="term" value="F:RNA-directed DNA polymerase activity"/>
    <property type="evidence" value="ECO:0007669"/>
    <property type="project" value="UniProtKB-KW"/>
</dbReference>
<feature type="domain" description="Reverse transcriptase" evidence="8">
    <location>
        <begin position="31"/>
        <end position="210"/>
    </location>
</feature>
<feature type="non-terminal residue" evidence="10">
    <location>
        <position position="1"/>
    </location>
</feature>